<keyword evidence="4 8" id="KW-0677">Repeat</keyword>
<keyword evidence="2 8" id="KW-0004">4Fe-4S</keyword>
<feature type="compositionally biased region" description="Low complexity" evidence="9">
    <location>
        <begin position="652"/>
        <end position="680"/>
    </location>
</feature>
<keyword evidence="3 8" id="KW-0479">Metal-binding</keyword>
<dbReference type="InterPro" id="IPR026902">
    <property type="entry name" value="RnfC_N"/>
</dbReference>
<dbReference type="NCBIfam" id="TIGR01945">
    <property type="entry name" value="rnfC"/>
    <property type="match status" value="1"/>
</dbReference>
<dbReference type="Pfam" id="PF13375">
    <property type="entry name" value="RnfC_N"/>
    <property type="match status" value="1"/>
</dbReference>
<feature type="binding site" evidence="8">
    <location>
        <position position="367"/>
    </location>
    <ligand>
        <name>[4Fe-4S] cluster</name>
        <dbReference type="ChEBI" id="CHEBI:49883"/>
        <label>1</label>
    </ligand>
</feature>
<evidence type="ECO:0000256" key="6">
    <source>
        <dbReference type="ARBA" id="ARBA00023004"/>
    </source>
</evidence>
<comment type="similarity">
    <text evidence="8">Belongs to the 4Fe4S bacterial-type ferredoxin family. RnfC subfamily.</text>
</comment>
<keyword evidence="6 8" id="KW-0408">Iron</keyword>
<feature type="binding site" evidence="8">
    <location>
        <position position="364"/>
    </location>
    <ligand>
        <name>[4Fe-4S] cluster</name>
        <dbReference type="ChEBI" id="CHEBI:49883"/>
        <label>1</label>
    </ligand>
</feature>
<feature type="compositionally biased region" description="Low complexity" evidence="9">
    <location>
        <begin position="610"/>
        <end position="624"/>
    </location>
</feature>
<keyword evidence="12" id="KW-1185">Reference proteome</keyword>
<comment type="function">
    <text evidence="8">Part of a membrane-bound complex that couples electron transfer with translocation of ions across the membrane.</text>
</comment>
<comment type="caution">
    <text evidence="11">The sequence shown here is derived from an EMBL/GenBank/DDBJ whole genome shotgun (WGS) entry which is preliminary data.</text>
</comment>
<feature type="binding site" evidence="8">
    <location>
        <position position="413"/>
    </location>
    <ligand>
        <name>[4Fe-4S] cluster</name>
        <dbReference type="ChEBI" id="CHEBI:49883"/>
        <label>1</label>
    </ligand>
</feature>
<keyword evidence="8" id="KW-0997">Cell inner membrane</keyword>
<evidence type="ECO:0000256" key="7">
    <source>
        <dbReference type="ARBA" id="ARBA00023014"/>
    </source>
</evidence>
<dbReference type="Gene3D" id="3.40.50.11540">
    <property type="entry name" value="NADH-ubiquinone oxidoreductase 51kDa subunit"/>
    <property type="match status" value="1"/>
</dbReference>
<sequence length="680" mass="70717">MMPLFDFPGGIHPPENKAQSSATPIRQAPLPPQLHVALRQSMGNAARPCVAVGDRVAKGQLIASADGRLSAAVHAPTSGVVSAIAPQPFAHPSGLPELCITLDSDGEERWIERQPLHDWAQRSGAEIRDFLAQMGIVGLGGAVFPSHLKLGVSPLETLVINGAECEPYISCDDRLMRERADAICDGIAVTRHALQAGQVLIGIEDNKPQAIAAMQAAAAVHGYRVVAVPTKYPSGGAKQLIRVLTGKAIPHGVRATEHGVQCFNVATIYAIGRAVLHGEPLISRIVTLTGAVDAAANVEALIGTPLTSLLALARPHRDSKEVVMGGPLMGFTLPDLAAGLTKAGNCLLVKSPVLFPPRPPAQACIRCGDCADACPVSLQPMDLFWFAKAKNFDKAQQWQLFDCIECGACSYVCPSQIPLVDYYRFAKSEIWAAERDKNAANLARQRHEFRQFRLQRDKTEKAQRLADKAAQAAARQAASHNAAANLAPAADPKQAAIAAAMARAAAQREAAPLPEQHSSGLNDAKQAAIAAAMARAAARKNAADEAKAASGQPPASPPQSSGLDDAKQAAIAAAMARAAARKAADDDAKAAGGQPPSPPPQSSGLDDAKQAAIAAAMARAAARKNAADEAKAANGQPPAPPPTSSGLDDAKQAAISAAMARAAARKAAADQAKANQRPDS</sequence>
<feature type="binding site" evidence="8">
    <location>
        <position position="406"/>
    </location>
    <ligand>
        <name>[4Fe-4S] cluster</name>
        <dbReference type="ChEBI" id="CHEBI:49883"/>
        <label>2</label>
    </ligand>
</feature>
<dbReference type="HAMAP" id="MF_00461">
    <property type="entry name" value="RsxC_RnfC"/>
    <property type="match status" value="1"/>
</dbReference>
<comment type="subcellular location">
    <subcellularLocation>
        <location evidence="8">Cell inner membrane</location>
        <topology evidence="8">Peripheral membrane protein</topology>
    </subcellularLocation>
</comment>
<keyword evidence="5 8" id="KW-0249">Electron transport</keyword>
<evidence type="ECO:0000313" key="11">
    <source>
        <dbReference type="EMBL" id="MDC7691045.1"/>
    </source>
</evidence>
<dbReference type="InterPro" id="IPR037225">
    <property type="entry name" value="Nuo51_FMN-bd_sf"/>
</dbReference>
<evidence type="ECO:0000256" key="3">
    <source>
        <dbReference type="ARBA" id="ARBA00022723"/>
    </source>
</evidence>
<comment type="subunit">
    <text evidence="8">The complex is composed of six subunits: RnfA, RnfB, RnfC, RnfD, RnfE and RnfG.</text>
</comment>
<dbReference type="SUPFAM" id="SSF46548">
    <property type="entry name" value="alpha-helical ferredoxin"/>
    <property type="match status" value="1"/>
</dbReference>
<dbReference type="InterPro" id="IPR017900">
    <property type="entry name" value="4Fe4S_Fe_S_CS"/>
</dbReference>
<feature type="compositionally biased region" description="Low complexity" evidence="9">
    <location>
        <begin position="548"/>
        <end position="578"/>
    </location>
</feature>
<keyword evidence="7 8" id="KW-0411">Iron-sulfur</keyword>
<dbReference type="RefSeq" id="WP_272803189.1">
    <property type="nucleotide sequence ID" value="NZ_JAQQKY010000005.1"/>
</dbReference>
<dbReference type="PANTHER" id="PTHR43034">
    <property type="entry name" value="ION-TRANSLOCATING OXIDOREDUCTASE COMPLEX SUBUNIT C"/>
    <property type="match status" value="1"/>
</dbReference>
<dbReference type="InterPro" id="IPR011538">
    <property type="entry name" value="Nuo51_FMN-bd"/>
</dbReference>
<accession>A0ABT5I580</accession>
<gene>
    <name evidence="11" type="primary">rsxC</name>
    <name evidence="8" type="synonym">rnfC</name>
    <name evidence="11" type="ORF">PQU93_09650</name>
</gene>
<feature type="binding site" evidence="8">
    <location>
        <position position="374"/>
    </location>
    <ligand>
        <name>[4Fe-4S] cluster</name>
        <dbReference type="ChEBI" id="CHEBI:49883"/>
        <label>2</label>
    </ligand>
</feature>
<proteinExistence type="inferred from homology"/>
<dbReference type="PROSITE" id="PS00198">
    <property type="entry name" value="4FE4S_FER_1"/>
    <property type="match status" value="1"/>
</dbReference>
<dbReference type="InterPro" id="IPR017896">
    <property type="entry name" value="4Fe4S_Fe-S-bd"/>
</dbReference>
<feature type="binding site" evidence="8">
    <location>
        <position position="370"/>
    </location>
    <ligand>
        <name>[4Fe-4S] cluster</name>
        <dbReference type="ChEBI" id="CHEBI:49883"/>
        <label>1</label>
    </ligand>
</feature>
<keyword evidence="1 8" id="KW-0813">Transport</keyword>
<feature type="binding site" evidence="8">
    <location>
        <position position="403"/>
    </location>
    <ligand>
        <name>[4Fe-4S] cluster</name>
        <dbReference type="ChEBI" id="CHEBI:49883"/>
        <label>2</label>
    </ligand>
</feature>
<evidence type="ECO:0000256" key="1">
    <source>
        <dbReference type="ARBA" id="ARBA00022448"/>
    </source>
</evidence>
<keyword evidence="8" id="KW-1003">Cell membrane</keyword>
<feature type="domain" description="4Fe-4S ferredoxin-type" evidence="10">
    <location>
        <begin position="394"/>
        <end position="423"/>
    </location>
</feature>
<evidence type="ECO:0000256" key="9">
    <source>
        <dbReference type="SAM" id="MobiDB-lite"/>
    </source>
</evidence>
<dbReference type="EMBL" id="JAQQKY010000005">
    <property type="protein sequence ID" value="MDC7691045.1"/>
    <property type="molecule type" value="Genomic_DNA"/>
</dbReference>
<comment type="cofactor">
    <cofactor evidence="8">
        <name>[4Fe-4S] cluster</name>
        <dbReference type="ChEBI" id="CHEBI:49883"/>
    </cofactor>
    <text evidence="8">Binds 2 [4Fe-4S] clusters per subunit.</text>
</comment>
<dbReference type="Pfam" id="PF01512">
    <property type="entry name" value="Complex1_51K"/>
    <property type="match status" value="1"/>
</dbReference>
<dbReference type="NCBIfam" id="NF003454">
    <property type="entry name" value="PRK05035.1"/>
    <property type="match status" value="1"/>
</dbReference>
<name>A0ABT5I580_VOGIN</name>
<keyword evidence="8" id="KW-0472">Membrane</keyword>
<feature type="region of interest" description="Disordered" evidence="9">
    <location>
        <begin position="1"/>
        <end position="24"/>
    </location>
</feature>
<evidence type="ECO:0000256" key="4">
    <source>
        <dbReference type="ARBA" id="ARBA00022737"/>
    </source>
</evidence>
<evidence type="ECO:0000313" key="12">
    <source>
        <dbReference type="Proteomes" id="UP001221566"/>
    </source>
</evidence>
<dbReference type="PROSITE" id="PS51379">
    <property type="entry name" value="4FE4S_FER_2"/>
    <property type="match status" value="2"/>
</dbReference>
<evidence type="ECO:0000259" key="10">
    <source>
        <dbReference type="PROSITE" id="PS51379"/>
    </source>
</evidence>
<dbReference type="Proteomes" id="UP001221566">
    <property type="component" value="Unassembled WGS sequence"/>
</dbReference>
<dbReference type="EC" id="7.-.-.-" evidence="8"/>
<dbReference type="Gene3D" id="3.30.70.20">
    <property type="match status" value="1"/>
</dbReference>
<evidence type="ECO:0000256" key="8">
    <source>
        <dbReference type="HAMAP-Rule" id="MF_00461"/>
    </source>
</evidence>
<organism evidence="11 12">
    <name type="scientific">Vogesella indigofera</name>
    <name type="common">Pseudomonas indigofera</name>
    <dbReference type="NCBI Taxonomy" id="45465"/>
    <lineage>
        <taxon>Bacteria</taxon>
        <taxon>Pseudomonadati</taxon>
        <taxon>Pseudomonadota</taxon>
        <taxon>Betaproteobacteria</taxon>
        <taxon>Neisseriales</taxon>
        <taxon>Chromobacteriaceae</taxon>
        <taxon>Vogesella</taxon>
    </lineage>
</organism>
<feature type="region of interest" description="Disordered" evidence="9">
    <location>
        <begin position="542"/>
        <end position="680"/>
    </location>
</feature>
<dbReference type="SUPFAM" id="SSF142019">
    <property type="entry name" value="Nqo1 FMN-binding domain-like"/>
    <property type="match status" value="1"/>
</dbReference>
<evidence type="ECO:0000256" key="2">
    <source>
        <dbReference type="ARBA" id="ARBA00022485"/>
    </source>
</evidence>
<evidence type="ECO:0000256" key="5">
    <source>
        <dbReference type="ARBA" id="ARBA00022982"/>
    </source>
</evidence>
<protein>
    <recommendedName>
        <fullName evidence="8">Ion-translocating oxidoreductase complex subunit C</fullName>
        <ecNumber evidence="8">7.-.-.-</ecNumber>
    </recommendedName>
    <alternativeName>
        <fullName evidence="8">Rnf electron transport complex subunit C</fullName>
    </alternativeName>
</protein>
<reference evidence="11 12" key="1">
    <citation type="submission" date="2023-01" db="EMBL/GenBank/DDBJ databases">
        <title>Novel species of the genus Vogesella isolated from rivers.</title>
        <authorList>
            <person name="Lu H."/>
        </authorList>
    </citation>
    <scope>NUCLEOTIDE SEQUENCE [LARGE SCALE GENOMIC DNA]</scope>
    <source>
        <strain evidence="11 12">SH7W</strain>
    </source>
</reference>
<feature type="domain" description="4Fe-4S ferredoxin-type" evidence="10">
    <location>
        <begin position="355"/>
        <end position="384"/>
    </location>
</feature>
<dbReference type="InterPro" id="IPR010208">
    <property type="entry name" value="Ion_transpt_RnfC/RsxC"/>
</dbReference>
<dbReference type="Pfam" id="PF12838">
    <property type="entry name" value="Fer4_7"/>
    <property type="match status" value="1"/>
</dbReference>
<keyword evidence="8" id="KW-1278">Translocase</keyword>
<dbReference type="PANTHER" id="PTHR43034:SF2">
    <property type="entry name" value="ION-TRANSLOCATING OXIDOREDUCTASE COMPLEX SUBUNIT C"/>
    <property type="match status" value="1"/>
</dbReference>
<feature type="binding site" evidence="8">
    <location>
        <position position="409"/>
    </location>
    <ligand>
        <name>[4Fe-4S] cluster</name>
        <dbReference type="ChEBI" id="CHEBI:49883"/>
        <label>2</label>
    </ligand>
</feature>